<dbReference type="AlphaFoldDB" id="A0A4S3B474"/>
<name>A0A4S3B474_9ENTE</name>
<protein>
    <submittedName>
        <fullName evidence="1">Iron-sulfur cluster biosynthesis protein</fullName>
    </submittedName>
</protein>
<organism evidence="1 2">
    <name type="scientific">Vagococcus silagei</name>
    <dbReference type="NCBI Taxonomy" id="2508885"/>
    <lineage>
        <taxon>Bacteria</taxon>
        <taxon>Bacillati</taxon>
        <taxon>Bacillota</taxon>
        <taxon>Bacilli</taxon>
        <taxon>Lactobacillales</taxon>
        <taxon>Enterococcaceae</taxon>
        <taxon>Vagococcus</taxon>
    </lineage>
</organism>
<reference evidence="1 2" key="1">
    <citation type="submission" date="2019-01" db="EMBL/GenBank/DDBJ databases">
        <title>Vagococcus silagei sp. nov. isolated from brewer's grain.</title>
        <authorList>
            <person name="Guu J.-R."/>
        </authorList>
    </citation>
    <scope>NUCLEOTIDE SEQUENCE [LARGE SCALE GENOMIC DNA]</scope>
    <source>
        <strain evidence="1 2">2B-2</strain>
    </source>
</reference>
<keyword evidence="2" id="KW-1185">Reference proteome</keyword>
<dbReference type="EMBL" id="SDGV01000004">
    <property type="protein sequence ID" value="THB61944.1"/>
    <property type="molecule type" value="Genomic_DNA"/>
</dbReference>
<dbReference type="Proteomes" id="UP000310506">
    <property type="component" value="Unassembled WGS sequence"/>
</dbReference>
<gene>
    <name evidence="1" type="ORF">ESZ54_01680</name>
</gene>
<comment type="caution">
    <text evidence="1">The sequence shown here is derived from an EMBL/GenBank/DDBJ whole genome shotgun (WGS) entry which is preliminary data.</text>
</comment>
<evidence type="ECO:0000313" key="2">
    <source>
        <dbReference type="Proteomes" id="UP000310506"/>
    </source>
</evidence>
<accession>A0A4S3B474</accession>
<dbReference type="OrthoDB" id="1645729at2"/>
<sequence length="95" mass="10981">MTLKISDQAHQWFIDELELEPGAAVRIFGKYGGATNVHVGFSTGITVVEPERIRDEMVKDDIHYFTEQGDDWFFNDYTLAVDLNPESNEPTYFYK</sequence>
<dbReference type="RefSeq" id="WP_136135942.1">
    <property type="nucleotide sequence ID" value="NZ_SDGV01000004.1"/>
</dbReference>
<evidence type="ECO:0000313" key="1">
    <source>
        <dbReference type="EMBL" id="THB61944.1"/>
    </source>
</evidence>
<proteinExistence type="predicted"/>